<feature type="domain" description="HTH myb-type" evidence="9">
    <location>
        <begin position="85"/>
        <end position="139"/>
    </location>
</feature>
<evidence type="ECO:0000256" key="2">
    <source>
        <dbReference type="ARBA" id="ARBA00022737"/>
    </source>
</evidence>
<keyword evidence="7" id="KW-0539">Nucleus</keyword>
<evidence type="ECO:0000256" key="7">
    <source>
        <dbReference type="ARBA" id="ARBA00023242"/>
    </source>
</evidence>
<dbReference type="Gene3D" id="1.10.10.60">
    <property type="entry name" value="Homeodomain-like"/>
    <property type="match status" value="2"/>
</dbReference>
<sequence>MPDDSIEYQNTSTTVVQVLDKMEKSRAKDGKISALRKGAWSEEEDSRLRRCMEKYGAIKWCDVPSKAGLTRCRKSCRLRWLNYLSPSIKRGRFEDDEEDLLIRLHKLLGNRWSLIAGRLPGRTANDIKNHWNTYLSKKIITTEKSWNPKTIAKGTTSVKPREKKGEFEIIKPQPRTIPMTWSWSKDQPEKGEFKIIKPQPWTIPVNWRWLKDQPVHRGHFQDKSGINIADPLRSSVNNNVTREESATIIPEKLDDVFLGIDDMTVGEMQNNFEVGNTGGNGDEQFFLQEDAGWAAFLLDLNL</sequence>
<name>A0AB40AX83_DIOCR</name>
<dbReference type="Proteomes" id="UP001515500">
    <property type="component" value="Unplaced"/>
</dbReference>
<dbReference type="GeneID" id="120256040"/>
<evidence type="ECO:0000259" key="9">
    <source>
        <dbReference type="PROSITE" id="PS51294"/>
    </source>
</evidence>
<evidence type="ECO:0000259" key="8">
    <source>
        <dbReference type="PROSITE" id="PS50090"/>
    </source>
</evidence>
<evidence type="ECO:0000313" key="10">
    <source>
        <dbReference type="Proteomes" id="UP001515500"/>
    </source>
</evidence>
<evidence type="ECO:0000313" key="11">
    <source>
        <dbReference type="RefSeq" id="XP_039119745.1"/>
    </source>
</evidence>
<dbReference type="InterPro" id="IPR009057">
    <property type="entry name" value="Homeodomain-like_sf"/>
</dbReference>
<evidence type="ECO:0000256" key="4">
    <source>
        <dbReference type="ARBA" id="ARBA00023125"/>
    </source>
</evidence>
<dbReference type="SUPFAM" id="SSF46689">
    <property type="entry name" value="Homeodomain-like"/>
    <property type="match status" value="1"/>
</dbReference>
<dbReference type="GO" id="GO:0003677">
    <property type="term" value="F:DNA binding"/>
    <property type="evidence" value="ECO:0007669"/>
    <property type="project" value="UniProtKB-KW"/>
</dbReference>
<comment type="subcellular location">
    <subcellularLocation>
        <location evidence="1">Nucleus</location>
    </subcellularLocation>
</comment>
<dbReference type="AlphaFoldDB" id="A0AB40AX83"/>
<dbReference type="SMART" id="SM00717">
    <property type="entry name" value="SANT"/>
    <property type="match status" value="2"/>
</dbReference>
<dbReference type="InterPro" id="IPR001005">
    <property type="entry name" value="SANT/Myb"/>
</dbReference>
<feature type="domain" description="Myb-like" evidence="8">
    <location>
        <begin position="85"/>
        <end position="135"/>
    </location>
</feature>
<dbReference type="InterPro" id="IPR017930">
    <property type="entry name" value="Myb_dom"/>
</dbReference>
<dbReference type="PANTHER" id="PTHR47999">
    <property type="entry name" value="TRANSCRIPTION FACTOR MYB8-RELATED-RELATED"/>
    <property type="match status" value="1"/>
</dbReference>
<dbReference type="PROSITE" id="PS51294">
    <property type="entry name" value="HTH_MYB"/>
    <property type="match status" value="2"/>
</dbReference>
<dbReference type="FunFam" id="1.10.10.60:FF:000218">
    <property type="entry name" value="Myb transcription factor"/>
    <property type="match status" value="1"/>
</dbReference>
<feature type="domain" description="Myb-like" evidence="8">
    <location>
        <begin position="32"/>
        <end position="84"/>
    </location>
</feature>
<dbReference type="CDD" id="cd00167">
    <property type="entry name" value="SANT"/>
    <property type="match status" value="2"/>
</dbReference>
<keyword evidence="2" id="KW-0677">Repeat</keyword>
<dbReference type="PANTHER" id="PTHR47999:SF24">
    <property type="entry name" value="TRANSCRIPTION FACTOR MYB90"/>
    <property type="match status" value="1"/>
</dbReference>
<reference evidence="11" key="1">
    <citation type="submission" date="2025-08" db="UniProtKB">
        <authorList>
            <consortium name="RefSeq"/>
        </authorList>
    </citation>
    <scope>IDENTIFICATION</scope>
</reference>
<keyword evidence="4" id="KW-0238">DNA-binding</keyword>
<dbReference type="InterPro" id="IPR015495">
    <property type="entry name" value="Myb_TF_plants"/>
</dbReference>
<accession>A0AB40AX83</accession>
<evidence type="ECO:0000256" key="5">
    <source>
        <dbReference type="ARBA" id="ARBA00023159"/>
    </source>
</evidence>
<keyword evidence="5" id="KW-0010">Activator</keyword>
<feature type="domain" description="HTH myb-type" evidence="9">
    <location>
        <begin position="32"/>
        <end position="84"/>
    </location>
</feature>
<dbReference type="GO" id="GO:0005634">
    <property type="term" value="C:nucleus"/>
    <property type="evidence" value="ECO:0007669"/>
    <property type="project" value="UniProtKB-SubCell"/>
</dbReference>
<dbReference type="RefSeq" id="XP_039119745.1">
    <property type="nucleotide sequence ID" value="XM_039263811.1"/>
</dbReference>
<protein>
    <submittedName>
        <fullName evidence="11">Transcription factor MYB1-like</fullName>
    </submittedName>
</protein>
<evidence type="ECO:0000256" key="3">
    <source>
        <dbReference type="ARBA" id="ARBA00023015"/>
    </source>
</evidence>
<dbReference type="PROSITE" id="PS50090">
    <property type="entry name" value="MYB_LIKE"/>
    <property type="match status" value="2"/>
</dbReference>
<keyword evidence="3" id="KW-0805">Transcription regulation</keyword>
<evidence type="ECO:0000256" key="1">
    <source>
        <dbReference type="ARBA" id="ARBA00004123"/>
    </source>
</evidence>
<keyword evidence="6" id="KW-0804">Transcription</keyword>
<keyword evidence="10" id="KW-1185">Reference proteome</keyword>
<proteinExistence type="predicted"/>
<dbReference type="Pfam" id="PF00249">
    <property type="entry name" value="Myb_DNA-binding"/>
    <property type="match status" value="2"/>
</dbReference>
<evidence type="ECO:0000256" key="6">
    <source>
        <dbReference type="ARBA" id="ARBA00023163"/>
    </source>
</evidence>
<organism evidence="10 11">
    <name type="scientific">Dioscorea cayennensis subsp. rotundata</name>
    <name type="common">White Guinea yam</name>
    <name type="synonym">Dioscorea rotundata</name>
    <dbReference type="NCBI Taxonomy" id="55577"/>
    <lineage>
        <taxon>Eukaryota</taxon>
        <taxon>Viridiplantae</taxon>
        <taxon>Streptophyta</taxon>
        <taxon>Embryophyta</taxon>
        <taxon>Tracheophyta</taxon>
        <taxon>Spermatophyta</taxon>
        <taxon>Magnoliopsida</taxon>
        <taxon>Liliopsida</taxon>
        <taxon>Dioscoreales</taxon>
        <taxon>Dioscoreaceae</taxon>
        <taxon>Dioscorea</taxon>
    </lineage>
</organism>
<gene>
    <name evidence="11" type="primary">LOC120256040</name>
</gene>